<feature type="domain" description="Transposase zinc-binding" evidence="2">
    <location>
        <begin position="11"/>
        <end position="101"/>
    </location>
</feature>
<sequence length="368" mass="41662">MPPSLEIADVFGRYGPAYIHAHDGHLGRVERRVMSAIELCRTAALGGHVEGCRTCGVVRVAYNSCRNRHCPKCQGAVARDWLEARAGDLLPVPYFHVVFTLPTEIASIAFQNKEVVYTILFRTAAETLRIIAADPKHLGARIGLTAVLHSWGQTMSYHPHLHCIVPGGGQSPDGTRWIACRPNFFLPVRVLSRVFRRLFLQELHAAFEAEQLKFFGDIAERADPQAFTQLLTEATRQEWVVYAKPPFGGPVQVLAYLSRYTHRVAIANSRLVSMADGKVTFRWRDYRHGRRPRTMTLDAAEFIRRFLLHTVPDSFHRIRHYGFLANGQRAARLTVCRALLANLTQQTEIRSKPTKRRCQVIFTEPNAT</sequence>
<dbReference type="GO" id="GO:0006313">
    <property type="term" value="P:DNA transposition"/>
    <property type="evidence" value="ECO:0007669"/>
    <property type="project" value="InterPro"/>
</dbReference>
<evidence type="ECO:0000313" key="3">
    <source>
        <dbReference type="EMBL" id="ARU03094.1"/>
    </source>
</evidence>
<organism evidence="3 4">
    <name type="scientific">Yoonia vestfoldensis</name>
    <dbReference type="NCBI Taxonomy" id="245188"/>
    <lineage>
        <taxon>Bacteria</taxon>
        <taxon>Pseudomonadati</taxon>
        <taxon>Pseudomonadota</taxon>
        <taxon>Alphaproteobacteria</taxon>
        <taxon>Rhodobacterales</taxon>
        <taxon>Paracoccaceae</taxon>
        <taxon>Yoonia</taxon>
    </lineage>
</organism>
<dbReference type="KEGG" id="lvs:LOKVESSMR4R_03829"/>
<dbReference type="NCBIfam" id="NF033538">
    <property type="entry name" value="transpos_IS91"/>
    <property type="match status" value="1"/>
</dbReference>
<dbReference type="InterPro" id="IPR054832">
    <property type="entry name" value="transpos_IS91"/>
</dbReference>
<dbReference type="Pfam" id="PF14319">
    <property type="entry name" value="Zn_Tnp_IS91"/>
    <property type="match status" value="1"/>
</dbReference>
<dbReference type="Proteomes" id="UP000195273">
    <property type="component" value="Chromosome"/>
</dbReference>
<evidence type="ECO:0000313" key="4">
    <source>
        <dbReference type="Proteomes" id="UP000195273"/>
    </source>
</evidence>
<accession>A0A1Y0EHM9</accession>
<gene>
    <name evidence="3" type="ORF">LOKVESSMR4R_03829</name>
</gene>
<dbReference type="PANTHER" id="PTHR37023">
    <property type="entry name" value="TRANSPOSASE"/>
    <property type="match status" value="1"/>
</dbReference>
<dbReference type="EMBL" id="CP021431">
    <property type="protein sequence ID" value="ARU03094.1"/>
    <property type="molecule type" value="Genomic_DNA"/>
</dbReference>
<dbReference type="GO" id="GO:0003677">
    <property type="term" value="F:DNA binding"/>
    <property type="evidence" value="ECO:0007669"/>
    <property type="project" value="InterPro"/>
</dbReference>
<evidence type="ECO:0000259" key="1">
    <source>
        <dbReference type="Pfam" id="PF04986"/>
    </source>
</evidence>
<name>A0A1Y0EHM9_9RHOB</name>
<keyword evidence="4" id="KW-1185">Reference proteome</keyword>
<reference evidence="3 4" key="1">
    <citation type="submission" date="2017-05" db="EMBL/GenBank/DDBJ databases">
        <title>Genome Sequence of Loktanella vestfoldensis Strain SMR4r Isolated from a Culture of the Diatom Skeletonema marinoi.</title>
        <authorList>
            <person name="Topel M."/>
            <person name="Pinder M.I.M."/>
            <person name="Johansson O.N."/>
            <person name="Kourtchenko O."/>
            <person name="Godhe A."/>
            <person name="Clarke A.K."/>
        </authorList>
    </citation>
    <scope>NUCLEOTIDE SEQUENCE [LARGE SCALE GENOMIC DNA]</scope>
    <source>
        <strain evidence="3 4">SMR4r</strain>
    </source>
</reference>
<proteinExistence type="predicted"/>
<dbReference type="Pfam" id="PF04986">
    <property type="entry name" value="Y2_Tnp"/>
    <property type="match status" value="1"/>
</dbReference>
<dbReference type="InterPro" id="IPR007069">
    <property type="entry name" value="Transposase_32"/>
</dbReference>
<feature type="domain" description="Transposase IS801/IS1294" evidence="1">
    <location>
        <begin position="143"/>
        <end position="327"/>
    </location>
</feature>
<evidence type="ECO:0000259" key="2">
    <source>
        <dbReference type="Pfam" id="PF14319"/>
    </source>
</evidence>
<dbReference type="AlphaFoldDB" id="A0A1Y0EHM9"/>
<dbReference type="InterPro" id="IPR026889">
    <property type="entry name" value="Zn_Tnp"/>
</dbReference>
<dbReference type="PANTHER" id="PTHR37023:SF1">
    <property type="entry name" value="ISSOD25 TRANSPOSASE TNPA_ISSOD25"/>
    <property type="match status" value="1"/>
</dbReference>
<protein>
    <submittedName>
        <fullName evidence="3">Putative transposase</fullName>
    </submittedName>
</protein>
<dbReference type="GO" id="GO:0004803">
    <property type="term" value="F:transposase activity"/>
    <property type="evidence" value="ECO:0007669"/>
    <property type="project" value="InterPro"/>
</dbReference>